<dbReference type="InterPro" id="IPR038222">
    <property type="entry name" value="DHHA2_dom_sf"/>
</dbReference>
<reference evidence="7 8" key="1">
    <citation type="submission" date="2020-01" db="EMBL/GenBank/DDBJ databases">
        <authorList>
            <person name="Gupta K D."/>
        </authorList>
    </citation>
    <scope>NUCLEOTIDE SEQUENCE [LARGE SCALE GENOMIC DNA]</scope>
</reference>
<evidence type="ECO:0000256" key="3">
    <source>
        <dbReference type="ARBA" id="ARBA00022801"/>
    </source>
</evidence>
<dbReference type="GO" id="GO:0046872">
    <property type="term" value="F:metal ion binding"/>
    <property type="evidence" value="ECO:0007669"/>
    <property type="project" value="UniProtKB-KW"/>
</dbReference>
<dbReference type="Proteomes" id="UP000467700">
    <property type="component" value="Unassembled WGS sequence"/>
</dbReference>
<evidence type="ECO:0000256" key="4">
    <source>
        <dbReference type="ARBA" id="ARBA00023211"/>
    </source>
</evidence>
<dbReference type="Gene3D" id="3.90.1640.10">
    <property type="entry name" value="inorganic pyrophosphatase (n-terminal core)"/>
    <property type="match status" value="1"/>
</dbReference>
<keyword evidence="8" id="KW-1185">Reference proteome</keyword>
<dbReference type="EMBL" id="CACVBS010000070">
    <property type="protein sequence ID" value="CAA7268804.1"/>
    <property type="molecule type" value="Genomic_DNA"/>
</dbReference>
<dbReference type="Gene3D" id="3.10.310.20">
    <property type="entry name" value="DHHA2 domain"/>
    <property type="match status" value="1"/>
</dbReference>
<sequence length="472" mass="51184">MVKKNPLRRLSVALRLTEAYQPAQSPDSVMNGPSLNQFLTGAKASYLKDVKEDPTKAAAWTVVMGNEAGDLDTLASSIAYAWILSEVNKTSAVPLVPIERADLSLRAENLHALKMAGLSEDALLTLTELAGFRPQKFALVDHNCLGPTYDPNAEVVAILDHHQDEGLYLNANPRTISPCGSSASLVAVLLPPEPPAELCTLLLAAILIDTDGLKPGGKATDVDRSSALFVAPKSTISNSIPPLSALSPIDNPNPDSLYDAQAIKDLTSTLTLKKTDISHLGGFDLLRRDYKEYTHPLPWVPGQPAIKVGLSTVPARLKTWGSDGRLEKDAVEWMRRRRLTILGVLTTFRDTKGKMLGNSGKQGKHKREMAWIILHETEMEHISAKGLTIDTLASRLFASLEADAEIEVKKHKKFHLEKSSHLPPKAKAMVYKQGNARATRKAIAPLMKKTLESAGPSDSTAESGKEGSASKY</sequence>
<feature type="domain" description="DHHA2" evidence="6">
    <location>
        <begin position="267"/>
        <end position="451"/>
    </location>
</feature>
<evidence type="ECO:0000259" key="6">
    <source>
        <dbReference type="SMART" id="SM01131"/>
    </source>
</evidence>
<dbReference type="PANTHER" id="PTHR12112:SF39">
    <property type="entry name" value="EG:152A3.5 PROTEIN (FBGN0003116_PN PROTEIN)"/>
    <property type="match status" value="1"/>
</dbReference>
<proteinExistence type="predicted"/>
<keyword evidence="4" id="KW-0464">Manganese</keyword>
<dbReference type="InterPro" id="IPR001667">
    <property type="entry name" value="DDH_dom"/>
</dbReference>
<comment type="caution">
    <text evidence="7">The sequence shown here is derived from an EMBL/GenBank/DDBJ whole genome shotgun (WGS) entry which is preliminary data.</text>
</comment>
<dbReference type="AlphaFoldDB" id="A0A8S0VZL0"/>
<dbReference type="GO" id="GO:0004309">
    <property type="term" value="F:exopolyphosphatase activity"/>
    <property type="evidence" value="ECO:0007669"/>
    <property type="project" value="TreeGrafter"/>
</dbReference>
<comment type="cofactor">
    <cofactor evidence="1">
        <name>Mn(2+)</name>
        <dbReference type="ChEBI" id="CHEBI:29035"/>
    </cofactor>
</comment>
<dbReference type="InterPro" id="IPR038763">
    <property type="entry name" value="DHH_sf"/>
</dbReference>
<dbReference type="PANTHER" id="PTHR12112">
    <property type="entry name" value="BNIP - RELATED"/>
    <property type="match status" value="1"/>
</dbReference>
<gene>
    <name evidence="7" type="ORF">AAE3_LOCUS11012</name>
</gene>
<feature type="region of interest" description="Disordered" evidence="5">
    <location>
        <begin position="449"/>
        <end position="472"/>
    </location>
</feature>
<dbReference type="SUPFAM" id="SSF64182">
    <property type="entry name" value="DHH phosphoesterases"/>
    <property type="match status" value="1"/>
</dbReference>
<name>A0A8S0VZL0_CYCAE</name>
<evidence type="ECO:0000256" key="5">
    <source>
        <dbReference type="SAM" id="MobiDB-lite"/>
    </source>
</evidence>
<dbReference type="OrthoDB" id="374045at2759"/>
<dbReference type="GO" id="GO:0005737">
    <property type="term" value="C:cytoplasm"/>
    <property type="evidence" value="ECO:0007669"/>
    <property type="project" value="InterPro"/>
</dbReference>
<organism evidence="7 8">
    <name type="scientific">Cyclocybe aegerita</name>
    <name type="common">Black poplar mushroom</name>
    <name type="synonym">Agrocybe aegerita</name>
    <dbReference type="NCBI Taxonomy" id="1973307"/>
    <lineage>
        <taxon>Eukaryota</taxon>
        <taxon>Fungi</taxon>
        <taxon>Dikarya</taxon>
        <taxon>Basidiomycota</taxon>
        <taxon>Agaricomycotina</taxon>
        <taxon>Agaricomycetes</taxon>
        <taxon>Agaricomycetidae</taxon>
        <taxon>Agaricales</taxon>
        <taxon>Agaricineae</taxon>
        <taxon>Bolbitiaceae</taxon>
        <taxon>Cyclocybe</taxon>
    </lineage>
</organism>
<accession>A0A8S0VZL0</accession>
<dbReference type="SMART" id="SM01131">
    <property type="entry name" value="DHHA2"/>
    <property type="match status" value="1"/>
</dbReference>
<dbReference type="Pfam" id="PF01368">
    <property type="entry name" value="DHH"/>
    <property type="match status" value="1"/>
</dbReference>
<dbReference type="Pfam" id="PF02833">
    <property type="entry name" value="DHHA2"/>
    <property type="match status" value="1"/>
</dbReference>
<keyword evidence="2" id="KW-0479">Metal-binding</keyword>
<evidence type="ECO:0000313" key="7">
    <source>
        <dbReference type="EMBL" id="CAA7268804.1"/>
    </source>
</evidence>
<evidence type="ECO:0000313" key="8">
    <source>
        <dbReference type="Proteomes" id="UP000467700"/>
    </source>
</evidence>
<protein>
    <recommendedName>
        <fullName evidence="6">DHHA2 domain-containing protein</fullName>
    </recommendedName>
</protein>
<evidence type="ECO:0000256" key="1">
    <source>
        <dbReference type="ARBA" id="ARBA00001936"/>
    </source>
</evidence>
<keyword evidence="3" id="KW-0378">Hydrolase</keyword>
<evidence type="ECO:0000256" key="2">
    <source>
        <dbReference type="ARBA" id="ARBA00022723"/>
    </source>
</evidence>
<dbReference type="InterPro" id="IPR004097">
    <property type="entry name" value="DHHA2"/>
</dbReference>